<evidence type="ECO:0000256" key="1">
    <source>
        <dbReference type="SAM" id="MobiDB-lite"/>
    </source>
</evidence>
<organism evidence="2 3">
    <name type="scientific">Pomacea canaliculata</name>
    <name type="common">Golden apple snail</name>
    <dbReference type="NCBI Taxonomy" id="400727"/>
    <lineage>
        <taxon>Eukaryota</taxon>
        <taxon>Metazoa</taxon>
        <taxon>Spiralia</taxon>
        <taxon>Lophotrochozoa</taxon>
        <taxon>Mollusca</taxon>
        <taxon>Gastropoda</taxon>
        <taxon>Caenogastropoda</taxon>
        <taxon>Architaenioglossa</taxon>
        <taxon>Ampullarioidea</taxon>
        <taxon>Ampullariidae</taxon>
        <taxon>Pomacea</taxon>
    </lineage>
</organism>
<dbReference type="EMBL" id="PZQS01000012">
    <property type="protein sequence ID" value="PVD21007.1"/>
    <property type="molecule type" value="Genomic_DNA"/>
</dbReference>
<protein>
    <submittedName>
        <fullName evidence="2">Uncharacterized protein</fullName>
    </submittedName>
</protein>
<name>A0A2T7NIK5_POMCA</name>
<feature type="region of interest" description="Disordered" evidence="1">
    <location>
        <begin position="82"/>
        <end position="111"/>
    </location>
</feature>
<dbReference type="AlphaFoldDB" id="A0A2T7NIK5"/>
<accession>A0A2T7NIK5</accession>
<evidence type="ECO:0000313" key="2">
    <source>
        <dbReference type="EMBL" id="PVD21007.1"/>
    </source>
</evidence>
<proteinExistence type="predicted"/>
<comment type="caution">
    <text evidence="2">The sequence shown here is derived from an EMBL/GenBank/DDBJ whole genome shotgun (WGS) entry which is preliminary data.</text>
</comment>
<feature type="compositionally biased region" description="Basic and acidic residues" evidence="1">
    <location>
        <begin position="41"/>
        <end position="52"/>
    </location>
</feature>
<sequence length="111" mass="12204">MSGNRVRDPWKQPLTWNAEISQRYGIHHDYRGLVRAVGKDRENPELAGRKEPQPVPAAIRTPGSFQRDIVKLGLPVVCQRGRGARARPAGPAKEFAALGGPEGRNTDTARV</sequence>
<dbReference type="Proteomes" id="UP000245119">
    <property type="component" value="Linkage Group LG12"/>
</dbReference>
<feature type="region of interest" description="Disordered" evidence="1">
    <location>
        <begin position="41"/>
        <end position="60"/>
    </location>
</feature>
<keyword evidence="3" id="KW-1185">Reference proteome</keyword>
<evidence type="ECO:0000313" key="3">
    <source>
        <dbReference type="Proteomes" id="UP000245119"/>
    </source>
</evidence>
<gene>
    <name evidence="2" type="ORF">C0Q70_19173</name>
</gene>
<reference evidence="2 3" key="1">
    <citation type="submission" date="2018-04" db="EMBL/GenBank/DDBJ databases">
        <title>The genome of golden apple snail Pomacea canaliculata provides insight into stress tolerance and invasive adaptation.</title>
        <authorList>
            <person name="Liu C."/>
            <person name="Liu B."/>
            <person name="Ren Y."/>
            <person name="Zhang Y."/>
            <person name="Wang H."/>
            <person name="Li S."/>
            <person name="Jiang F."/>
            <person name="Yin L."/>
            <person name="Zhang G."/>
            <person name="Qian W."/>
            <person name="Fan W."/>
        </authorList>
    </citation>
    <scope>NUCLEOTIDE SEQUENCE [LARGE SCALE GENOMIC DNA]</scope>
    <source>
        <strain evidence="2">SZHN2017</strain>
        <tissue evidence="2">Muscle</tissue>
    </source>
</reference>